<dbReference type="FunFam" id="2.40.50.580:FF:000001">
    <property type="entry name" value="Sugar fermentation stimulation protein A"/>
    <property type="match status" value="1"/>
</dbReference>
<reference evidence="4 5" key="1">
    <citation type="submission" date="2024-01" db="EMBL/GenBank/DDBJ databases">
        <title>Genomic insights into the taxonomy and metabolism of the cyanobacterium Pannus brasiliensis CCIBt3594.</title>
        <authorList>
            <person name="Machado M."/>
            <person name="Botero N.B."/>
            <person name="Andreote A.P.D."/>
            <person name="Feitosa A.M.T."/>
            <person name="Popin R."/>
            <person name="Sivonen K."/>
            <person name="Fiore M.F."/>
        </authorList>
    </citation>
    <scope>NUCLEOTIDE SEQUENCE [LARGE SCALE GENOMIC DNA]</scope>
    <source>
        <strain evidence="4 5">CCIBt3594</strain>
    </source>
</reference>
<dbReference type="InterPro" id="IPR005224">
    <property type="entry name" value="SfsA"/>
</dbReference>
<dbReference type="Gene3D" id="2.40.50.580">
    <property type="match status" value="1"/>
</dbReference>
<dbReference type="CDD" id="cd22359">
    <property type="entry name" value="SfsA-like_bacterial"/>
    <property type="match status" value="1"/>
</dbReference>
<dbReference type="RefSeq" id="WP_332867820.1">
    <property type="nucleotide sequence ID" value="NZ_JBAFSM010000094.1"/>
</dbReference>
<gene>
    <name evidence="1 4" type="primary">sfsA</name>
    <name evidence="4" type="ORF">V0288_24705</name>
</gene>
<proteinExistence type="inferred from homology"/>
<protein>
    <recommendedName>
        <fullName evidence="1">Sugar fermentation stimulation protein homolog</fullName>
    </recommendedName>
</protein>
<dbReference type="Gene3D" id="3.40.1350.60">
    <property type="match status" value="1"/>
</dbReference>
<evidence type="ECO:0000259" key="2">
    <source>
        <dbReference type="Pfam" id="PF03749"/>
    </source>
</evidence>
<dbReference type="GO" id="GO:0003677">
    <property type="term" value="F:DNA binding"/>
    <property type="evidence" value="ECO:0007669"/>
    <property type="project" value="InterPro"/>
</dbReference>
<evidence type="ECO:0000313" key="4">
    <source>
        <dbReference type="EMBL" id="MEG3440351.1"/>
    </source>
</evidence>
<comment type="caution">
    <text evidence="4">The sequence shown here is derived from an EMBL/GenBank/DDBJ whole genome shotgun (WGS) entry which is preliminary data.</text>
</comment>
<dbReference type="PANTHER" id="PTHR30545">
    <property type="entry name" value="SUGAR FERMENTATION STIMULATION PROTEIN A"/>
    <property type="match status" value="1"/>
</dbReference>
<evidence type="ECO:0000313" key="5">
    <source>
        <dbReference type="Proteomes" id="UP001328733"/>
    </source>
</evidence>
<dbReference type="EMBL" id="JBAFSM010000094">
    <property type="protein sequence ID" value="MEG3440351.1"/>
    <property type="molecule type" value="Genomic_DNA"/>
</dbReference>
<dbReference type="InterPro" id="IPR041465">
    <property type="entry name" value="SfsA_N"/>
</dbReference>
<name>A0AAW9QYK2_9CHRO</name>
<organism evidence="4 5">
    <name type="scientific">Pannus brasiliensis CCIBt3594</name>
    <dbReference type="NCBI Taxonomy" id="1427578"/>
    <lineage>
        <taxon>Bacteria</taxon>
        <taxon>Bacillati</taxon>
        <taxon>Cyanobacteriota</taxon>
        <taxon>Cyanophyceae</taxon>
        <taxon>Oscillatoriophycideae</taxon>
        <taxon>Chroococcales</taxon>
        <taxon>Microcystaceae</taxon>
        <taxon>Pannus</taxon>
    </lineage>
</organism>
<evidence type="ECO:0000256" key="1">
    <source>
        <dbReference type="HAMAP-Rule" id="MF_00095"/>
    </source>
</evidence>
<dbReference type="PANTHER" id="PTHR30545:SF2">
    <property type="entry name" value="SUGAR FERMENTATION STIMULATION PROTEIN A"/>
    <property type="match status" value="1"/>
</dbReference>
<keyword evidence="5" id="KW-1185">Reference proteome</keyword>
<dbReference type="Pfam" id="PF17746">
    <property type="entry name" value="SfsA_N"/>
    <property type="match status" value="1"/>
</dbReference>
<comment type="similarity">
    <text evidence="1">Belongs to the SfsA family.</text>
</comment>
<feature type="domain" description="SfsA N-terminal OB" evidence="3">
    <location>
        <begin position="18"/>
        <end position="84"/>
    </location>
</feature>
<sequence>MNRELVHSYPPLVKGILIKRYKRFFADIELADGSIVTAHCPNTGPMTGVCVEGSPVYLSASDNPKRKLAFTWEMIRLGETWVGVNTNLPNQAIKNALVRGLFPDLVGETTVVRSEVAYGQNNGSRVDFLLTRGDDRPTYIEVKNTTWTRGEIALFPDTVTTRGQKHLIELTDLLPNAEPVMLYFINRGDCTSFAPGDSKDPRYGQLFRRAVEKGVKVLPCRFEVTPSGIYYLGLAELLLQEPGV</sequence>
<dbReference type="AlphaFoldDB" id="A0AAW9QYK2"/>
<evidence type="ECO:0000259" key="3">
    <source>
        <dbReference type="Pfam" id="PF17746"/>
    </source>
</evidence>
<accession>A0AAW9QYK2</accession>
<dbReference type="HAMAP" id="MF_00095">
    <property type="entry name" value="SfsA"/>
    <property type="match status" value="1"/>
</dbReference>
<dbReference type="NCBIfam" id="TIGR00230">
    <property type="entry name" value="sfsA"/>
    <property type="match status" value="1"/>
</dbReference>
<dbReference type="Proteomes" id="UP001328733">
    <property type="component" value="Unassembled WGS sequence"/>
</dbReference>
<feature type="domain" description="Sugar fermentation stimulation protein C-terminal" evidence="2">
    <location>
        <begin position="88"/>
        <end position="227"/>
    </location>
</feature>
<dbReference type="InterPro" id="IPR040452">
    <property type="entry name" value="SfsA_C"/>
</dbReference>
<dbReference type="Pfam" id="PF03749">
    <property type="entry name" value="SfsA"/>
    <property type="match status" value="1"/>
</dbReference>